<evidence type="ECO:0000256" key="1">
    <source>
        <dbReference type="SAM" id="MobiDB-lite"/>
    </source>
</evidence>
<evidence type="ECO:0000313" key="2">
    <source>
        <dbReference type="EMBL" id="KAK6951861.1"/>
    </source>
</evidence>
<name>A0AAX6MI69_9PEZI</name>
<keyword evidence="3" id="KW-1185">Reference proteome</keyword>
<gene>
    <name evidence="2" type="ORF">Daesc_006386</name>
</gene>
<sequence>MAKERATKLHSKAEKPEKVSKDKVKKEKKEKKSKPVETPEESDNEPSKLEEAAEESSAESEPEVKPKKDKKKKKESDEKLEKSKKKEKKAKKSAAAAAEDNEDDDNNNGAPLFAIDTNPTPVDPKSLPEKAADEMDVDNNEGEEGKNPGQTKSPMGLNRHARRRIRLIEMQREHIQKQLGVPVGSSERADEVQTKLDRWVQSYDAKTRAREEKKERRKARKAAHLRNKTGKLLTGRRLTERKKQLNKMEKKGLSAQHST</sequence>
<feature type="compositionally biased region" description="Acidic residues" evidence="1">
    <location>
        <begin position="52"/>
        <end position="61"/>
    </location>
</feature>
<dbReference type="EMBL" id="JBANMG010000006">
    <property type="protein sequence ID" value="KAK6951861.1"/>
    <property type="molecule type" value="Genomic_DNA"/>
</dbReference>
<comment type="caution">
    <text evidence="2">The sequence shown here is derived from an EMBL/GenBank/DDBJ whole genome shotgun (WGS) entry which is preliminary data.</text>
</comment>
<reference evidence="2 3" key="1">
    <citation type="journal article" date="2024" name="Front Chem Biol">
        <title>Unveiling the potential of Daldinia eschscholtzii MFLUCC 19-0629 through bioactivity and bioinformatics studies for enhanced sustainable agriculture production.</title>
        <authorList>
            <person name="Brooks S."/>
            <person name="Weaver J.A."/>
            <person name="Klomchit A."/>
            <person name="Alharthi S.A."/>
            <person name="Onlamun T."/>
            <person name="Nurani R."/>
            <person name="Vong T.K."/>
            <person name="Alberti F."/>
            <person name="Greco C."/>
        </authorList>
    </citation>
    <scope>NUCLEOTIDE SEQUENCE [LARGE SCALE GENOMIC DNA]</scope>
    <source>
        <strain evidence="2">MFLUCC 19-0629</strain>
    </source>
</reference>
<feature type="compositionally biased region" description="Basic and acidic residues" evidence="1">
    <location>
        <begin position="205"/>
        <end position="214"/>
    </location>
</feature>
<feature type="compositionally biased region" description="Basic residues" evidence="1">
    <location>
        <begin position="215"/>
        <end position="229"/>
    </location>
</feature>
<feature type="region of interest" description="Disordered" evidence="1">
    <location>
        <begin position="1"/>
        <end position="159"/>
    </location>
</feature>
<evidence type="ECO:0000313" key="3">
    <source>
        <dbReference type="Proteomes" id="UP001369815"/>
    </source>
</evidence>
<protein>
    <recommendedName>
        <fullName evidence="4">Ribosomal RNA-processing protein 14/surfeit locus protein 6 C-terminal domain-containing protein</fullName>
    </recommendedName>
</protein>
<organism evidence="2 3">
    <name type="scientific">Daldinia eschscholtzii</name>
    <dbReference type="NCBI Taxonomy" id="292717"/>
    <lineage>
        <taxon>Eukaryota</taxon>
        <taxon>Fungi</taxon>
        <taxon>Dikarya</taxon>
        <taxon>Ascomycota</taxon>
        <taxon>Pezizomycotina</taxon>
        <taxon>Sordariomycetes</taxon>
        <taxon>Xylariomycetidae</taxon>
        <taxon>Xylariales</taxon>
        <taxon>Hypoxylaceae</taxon>
        <taxon>Daldinia</taxon>
    </lineage>
</organism>
<dbReference type="Proteomes" id="UP001369815">
    <property type="component" value="Unassembled WGS sequence"/>
</dbReference>
<proteinExistence type="predicted"/>
<evidence type="ECO:0008006" key="4">
    <source>
        <dbReference type="Google" id="ProtNLM"/>
    </source>
</evidence>
<feature type="region of interest" description="Disordered" evidence="1">
    <location>
        <begin position="205"/>
        <end position="259"/>
    </location>
</feature>
<feature type="compositionally biased region" description="Basic and acidic residues" evidence="1">
    <location>
        <begin position="237"/>
        <end position="252"/>
    </location>
</feature>
<feature type="compositionally biased region" description="Basic residues" evidence="1">
    <location>
        <begin position="82"/>
        <end position="92"/>
    </location>
</feature>
<feature type="compositionally biased region" description="Basic and acidic residues" evidence="1">
    <location>
        <begin position="1"/>
        <end position="27"/>
    </location>
</feature>
<dbReference type="AlphaFoldDB" id="A0AAX6MI69"/>
<accession>A0AAX6MI69</accession>